<keyword evidence="3" id="KW-1185">Reference proteome</keyword>
<evidence type="ECO:0008006" key="4">
    <source>
        <dbReference type="Google" id="ProtNLM"/>
    </source>
</evidence>
<dbReference type="InterPro" id="IPR012677">
    <property type="entry name" value="Nucleotide-bd_a/b_plait_sf"/>
</dbReference>
<comment type="caution">
    <text evidence="2">The sequence shown here is derived from an EMBL/GenBank/DDBJ whole genome shotgun (WGS) entry which is preliminary data.</text>
</comment>
<feature type="region of interest" description="Disordered" evidence="1">
    <location>
        <begin position="1"/>
        <end position="51"/>
    </location>
</feature>
<evidence type="ECO:0000313" key="2">
    <source>
        <dbReference type="EMBL" id="GKV47796.1"/>
    </source>
</evidence>
<dbReference type="PANTHER" id="PTHR34427:SF5">
    <property type="entry name" value="DUF4283 DOMAIN-CONTAINING PROTEIN"/>
    <property type="match status" value="1"/>
</dbReference>
<dbReference type="GO" id="GO:0003676">
    <property type="term" value="F:nucleic acid binding"/>
    <property type="evidence" value="ECO:0007669"/>
    <property type="project" value="InterPro"/>
</dbReference>
<dbReference type="PANTHER" id="PTHR34427">
    <property type="entry name" value="DUF4283 DOMAIN PROTEIN"/>
    <property type="match status" value="1"/>
</dbReference>
<protein>
    <recommendedName>
        <fullName evidence="4">RRM domain-containing protein</fullName>
    </recommendedName>
</protein>
<reference evidence="2 3" key="1">
    <citation type="journal article" date="2021" name="Commun. Biol.">
        <title>The genome of Shorea leprosula (Dipterocarpaceae) highlights the ecological relevance of drought in aseasonal tropical rainforests.</title>
        <authorList>
            <person name="Ng K.K.S."/>
            <person name="Kobayashi M.J."/>
            <person name="Fawcett J.A."/>
            <person name="Hatakeyama M."/>
            <person name="Paape T."/>
            <person name="Ng C.H."/>
            <person name="Ang C.C."/>
            <person name="Tnah L.H."/>
            <person name="Lee C.T."/>
            <person name="Nishiyama T."/>
            <person name="Sese J."/>
            <person name="O'Brien M.J."/>
            <person name="Copetti D."/>
            <person name="Mohd Noor M.I."/>
            <person name="Ong R.C."/>
            <person name="Putra M."/>
            <person name="Sireger I.Z."/>
            <person name="Indrioko S."/>
            <person name="Kosugi Y."/>
            <person name="Izuno A."/>
            <person name="Isagi Y."/>
            <person name="Lee S.L."/>
            <person name="Shimizu K.K."/>
        </authorList>
    </citation>
    <scope>NUCLEOTIDE SEQUENCE [LARGE SCALE GENOMIC DNA]</scope>
    <source>
        <strain evidence="2">214</strain>
    </source>
</reference>
<organism evidence="2 3">
    <name type="scientific">Rubroshorea leprosula</name>
    <dbReference type="NCBI Taxonomy" id="152421"/>
    <lineage>
        <taxon>Eukaryota</taxon>
        <taxon>Viridiplantae</taxon>
        <taxon>Streptophyta</taxon>
        <taxon>Embryophyta</taxon>
        <taxon>Tracheophyta</taxon>
        <taxon>Spermatophyta</taxon>
        <taxon>Magnoliopsida</taxon>
        <taxon>eudicotyledons</taxon>
        <taxon>Gunneridae</taxon>
        <taxon>Pentapetalae</taxon>
        <taxon>rosids</taxon>
        <taxon>malvids</taxon>
        <taxon>Malvales</taxon>
        <taxon>Dipterocarpaceae</taxon>
        <taxon>Rubroshorea</taxon>
    </lineage>
</organism>
<dbReference type="Proteomes" id="UP001054252">
    <property type="component" value="Unassembled WGS sequence"/>
</dbReference>
<evidence type="ECO:0000256" key="1">
    <source>
        <dbReference type="SAM" id="MobiDB-lite"/>
    </source>
</evidence>
<sequence length="513" mass="59181">MGERGRERERNQGLRTRDRRTAQSKSRFRSQGRGGFTHGNRTAKGQGKRDEGARVFDPRVYNQATAYFFTNSSAEWTFEQMWRTFKKFGVVLDIYCPNRKGKDGKRFSFVRFQGVADEIALESQLDMIVVDGLKLRVNWPSFSKSRRNMPLETKKKQPSYEMKGIKEASQKWLEERRSQGRRRAQGIRTRAMGGKLVLIDVDDKEELKNLVETGKDWLRQWFAEIKEYAPTIIASERFVWLKIQGVPPNSWNSKFFATITTMWRKFISLDDSTRLKKRFDIARALISTPATEAISKSFKFKINEDMVNPNEDEDAWSWDSELGELQRDEFFQIQEDIGEDVDETTCKTWVKEKSFAFQNFQNFEKRGDVEEKEASINEGGGRYRLLQEIEGREGSMEMVGDSLQAAQEKQSHKCMMFSKEVGAGKKESMAGEIYRGSNGSFGIGVMAQMGFNKKEKDVETNRKMGRSKEIREMVAEIDLGQCKDNPLDCSSLINGPMKENKEGPMEDTNFVIP</sequence>
<evidence type="ECO:0000313" key="3">
    <source>
        <dbReference type="Proteomes" id="UP001054252"/>
    </source>
</evidence>
<dbReference type="AlphaFoldDB" id="A0AAV5MD46"/>
<dbReference type="Gene3D" id="3.30.70.330">
    <property type="match status" value="1"/>
</dbReference>
<gene>
    <name evidence="2" type="ORF">SLEP1_g54658</name>
</gene>
<feature type="compositionally biased region" description="Basic and acidic residues" evidence="1">
    <location>
        <begin position="1"/>
        <end position="21"/>
    </location>
</feature>
<proteinExistence type="predicted"/>
<accession>A0AAV5MD46</accession>
<dbReference type="EMBL" id="BPVZ01000236">
    <property type="protein sequence ID" value="GKV47796.1"/>
    <property type="molecule type" value="Genomic_DNA"/>
</dbReference>
<dbReference type="InterPro" id="IPR035979">
    <property type="entry name" value="RBD_domain_sf"/>
</dbReference>
<dbReference type="SUPFAM" id="SSF54928">
    <property type="entry name" value="RNA-binding domain, RBD"/>
    <property type="match status" value="1"/>
</dbReference>
<name>A0AAV5MD46_9ROSI</name>